<proteinExistence type="predicted"/>
<name>A0A381Q743_9ZZZZ</name>
<dbReference type="InterPro" id="IPR032465">
    <property type="entry name" value="ACMSD"/>
</dbReference>
<dbReference type="EMBL" id="UINC01001204">
    <property type="protein sequence ID" value="SUZ74209.1"/>
    <property type="molecule type" value="Genomic_DNA"/>
</dbReference>
<feature type="domain" description="Amidohydrolase-related" evidence="2">
    <location>
        <begin position="3"/>
        <end position="266"/>
    </location>
</feature>
<reference evidence="3" key="1">
    <citation type="submission" date="2018-05" db="EMBL/GenBank/DDBJ databases">
        <authorList>
            <person name="Lanie J.A."/>
            <person name="Ng W.-L."/>
            <person name="Kazmierczak K.M."/>
            <person name="Andrzejewski T.M."/>
            <person name="Davidsen T.M."/>
            <person name="Wayne K.J."/>
            <person name="Tettelin H."/>
            <person name="Glass J.I."/>
            <person name="Rusch D."/>
            <person name="Podicherti R."/>
            <person name="Tsui H.-C.T."/>
            <person name="Winkler M.E."/>
        </authorList>
    </citation>
    <scope>NUCLEOTIDE SEQUENCE</scope>
</reference>
<dbReference type="GO" id="GO:0016831">
    <property type="term" value="F:carboxy-lyase activity"/>
    <property type="evidence" value="ECO:0007669"/>
    <property type="project" value="InterPro"/>
</dbReference>
<protein>
    <recommendedName>
        <fullName evidence="2">Amidohydrolase-related domain-containing protein</fullName>
    </recommendedName>
</protein>
<evidence type="ECO:0000313" key="3">
    <source>
        <dbReference type="EMBL" id="SUZ74209.1"/>
    </source>
</evidence>
<dbReference type="PANTHER" id="PTHR21240:SF28">
    <property type="entry name" value="ISO-OROTATE DECARBOXYLASE (EUROFUNG)"/>
    <property type="match status" value="1"/>
</dbReference>
<keyword evidence="1" id="KW-0456">Lyase</keyword>
<dbReference type="Pfam" id="PF04909">
    <property type="entry name" value="Amidohydro_2"/>
    <property type="match status" value="1"/>
</dbReference>
<dbReference type="CDD" id="cd01292">
    <property type="entry name" value="metallo-dependent_hydrolases"/>
    <property type="match status" value="1"/>
</dbReference>
<dbReference type="GO" id="GO:0019748">
    <property type="term" value="P:secondary metabolic process"/>
    <property type="evidence" value="ECO:0007669"/>
    <property type="project" value="TreeGrafter"/>
</dbReference>
<dbReference type="InterPro" id="IPR006680">
    <property type="entry name" value="Amidohydro-rel"/>
</dbReference>
<dbReference type="AlphaFoldDB" id="A0A381Q743"/>
<dbReference type="SUPFAM" id="SSF51556">
    <property type="entry name" value="Metallo-dependent hydrolases"/>
    <property type="match status" value="1"/>
</dbReference>
<sequence>MRIDIHTHISPDRIAAPVLENMTETFGYPAVGVNTVDGIKSHMRASGVDKSVVLGVVERVQHVKPANDWLISIQDDMLVPFGAIHPDMDDMPGELRRLREAGIKGVKLHPMVNQFFPDDPKMFPLYEELGDDMVVEIHSGKWSHTKPEDTIYSPPDRVMNMIRQFPKMKVVCLHLGGFYMLDEAERELIGKDNVIIDTTWPPYLKELGTDTLAAIINKHGADKVCFGTDFPLADMAKDSQFIESLPIPDAAKERILGENFRELVGL</sequence>
<evidence type="ECO:0000256" key="1">
    <source>
        <dbReference type="ARBA" id="ARBA00023239"/>
    </source>
</evidence>
<gene>
    <name evidence="3" type="ORF">METZ01_LOCUS27063</name>
</gene>
<dbReference type="GO" id="GO:0016787">
    <property type="term" value="F:hydrolase activity"/>
    <property type="evidence" value="ECO:0007669"/>
    <property type="project" value="InterPro"/>
</dbReference>
<dbReference type="InterPro" id="IPR032466">
    <property type="entry name" value="Metal_Hydrolase"/>
</dbReference>
<accession>A0A381Q743</accession>
<dbReference type="GO" id="GO:0005737">
    <property type="term" value="C:cytoplasm"/>
    <property type="evidence" value="ECO:0007669"/>
    <property type="project" value="TreeGrafter"/>
</dbReference>
<evidence type="ECO:0000259" key="2">
    <source>
        <dbReference type="Pfam" id="PF04909"/>
    </source>
</evidence>
<dbReference type="Gene3D" id="3.20.20.140">
    <property type="entry name" value="Metal-dependent hydrolases"/>
    <property type="match status" value="1"/>
</dbReference>
<organism evidence="3">
    <name type="scientific">marine metagenome</name>
    <dbReference type="NCBI Taxonomy" id="408172"/>
    <lineage>
        <taxon>unclassified sequences</taxon>
        <taxon>metagenomes</taxon>
        <taxon>ecological metagenomes</taxon>
    </lineage>
</organism>
<dbReference type="PANTHER" id="PTHR21240">
    <property type="entry name" value="2-AMINO-3-CARBOXYLMUCONATE-6-SEMIALDEHYDE DECARBOXYLASE"/>
    <property type="match status" value="1"/>
</dbReference>